<comment type="subcellular location">
    <subcellularLocation>
        <location evidence="1 9">Nucleus</location>
    </subcellularLocation>
</comment>
<evidence type="ECO:0000256" key="2">
    <source>
        <dbReference type="ARBA" id="ARBA00009354"/>
    </source>
</evidence>
<dbReference type="InterPro" id="IPR009401">
    <property type="entry name" value="Med13_C"/>
</dbReference>
<comment type="caution">
    <text evidence="13">The sequence shown here is derived from an EMBL/GenBank/DDBJ whole genome shotgun (WGS) entry which is preliminary data.</text>
</comment>
<keyword evidence="4 9" id="KW-0678">Repressor</keyword>
<evidence type="ECO:0000259" key="12">
    <source>
        <dbReference type="Pfam" id="PF18296"/>
    </source>
</evidence>
<dbReference type="GO" id="GO:0003713">
    <property type="term" value="F:transcription coactivator activity"/>
    <property type="evidence" value="ECO:0007669"/>
    <property type="project" value="TreeGrafter"/>
</dbReference>
<dbReference type="OrthoDB" id="103819at2759"/>
<feature type="region of interest" description="Disordered" evidence="10">
    <location>
        <begin position="234"/>
        <end position="258"/>
    </location>
</feature>
<comment type="function">
    <text evidence="9">Component of the Mediator complex, a coactivator involved in regulated transcription of nearly all RNA polymerase II-dependent genes. Mediator functions as a bridge to convey information from gene-specific regulatory proteins to the basal RNA polymerase II transcription machinery. Mediator is recruited to promoters by direct interactions with regulatory proteins and serves as a scaffold for the assembly of a functional preinitiation complex with RNA polymerase II and the general transcription factors.</text>
</comment>
<evidence type="ECO:0000256" key="1">
    <source>
        <dbReference type="ARBA" id="ARBA00004123"/>
    </source>
</evidence>
<dbReference type="GO" id="GO:0016592">
    <property type="term" value="C:mediator complex"/>
    <property type="evidence" value="ECO:0007669"/>
    <property type="project" value="InterPro"/>
</dbReference>
<dbReference type="STRING" id="10195.A0A3M7RSJ1"/>
<feature type="domain" description="MID" evidence="12">
    <location>
        <begin position="18"/>
        <end position="328"/>
    </location>
</feature>
<dbReference type="GO" id="GO:0045944">
    <property type="term" value="P:positive regulation of transcription by RNA polymerase II"/>
    <property type="evidence" value="ECO:0007669"/>
    <property type="project" value="TreeGrafter"/>
</dbReference>
<evidence type="ECO:0000256" key="9">
    <source>
        <dbReference type="RuleBase" id="RU364134"/>
    </source>
</evidence>
<evidence type="ECO:0000313" key="14">
    <source>
        <dbReference type="Proteomes" id="UP000276133"/>
    </source>
</evidence>
<feature type="compositionally biased region" description="Acidic residues" evidence="10">
    <location>
        <begin position="244"/>
        <end position="258"/>
    </location>
</feature>
<evidence type="ECO:0000256" key="3">
    <source>
        <dbReference type="ARBA" id="ARBA00019618"/>
    </source>
</evidence>
<evidence type="ECO:0000256" key="8">
    <source>
        <dbReference type="ARBA" id="ARBA00023242"/>
    </source>
</evidence>
<keyword evidence="7 9" id="KW-0804">Transcription</keyword>
<proteinExistence type="inferred from homology"/>
<evidence type="ECO:0000256" key="5">
    <source>
        <dbReference type="ARBA" id="ARBA00023015"/>
    </source>
</evidence>
<dbReference type="InterPro" id="IPR051139">
    <property type="entry name" value="Mediator_complx_sub13"/>
</dbReference>
<gene>
    <name evidence="13" type="ORF">BpHYR1_044215</name>
</gene>
<sequence>MKKRNFFNDPVQNHPGIKVDEWFTKIQVNKQARQLGKRLKHYAKTFRLLANKITQGAKSTISNTIQGSFFPSETLNNQVKNTTSFQTSQSGTPVVSQINLDRSIYEELKISKQETVTVQPVPQPPASSTLSNLLSQPISSEFSDPGNPLTLDFSSSQSQAQILNFKEDTKETTTFLDSHTQQCQSQKQILNSIASSSNLTPTSQLTQHLKSAPSLFVYIIDPFDFKLYNPAESETNKKAKSEQDSDIDDEFADPSDESLAESDLRRLRQLGLLKAYLEFHNNLPDLFKFSTQFQIVPLSLCVDLQTQSTSMYIQSLLMSKKIALSNYSSYYSAGFGTGWSDMDSDFRQSLLKSQAFNSFGLSKRYFMSPAHAMYLNLHQRQAYPNRPKILTSFGPAASEEKFLHDTLLHHAQNYTHFSDLQKIQFYSPLFVLAPSTIATSAVSLAASSLFFKNGTTNAHHNSNCSGDGISQMPNFVHLNFSNSSYGFLNAHHTYNYNLADLVSQQQQLLPGSNLASSAHAAHLTCQSYEQQSNVLYVGYCLSEDQRFLLATCTDENGELIESTSINIEVDERFKRKENHSRRIGLRKLWEFIIAVISQTSKPWRLVVGRLGRLGHSELRGWACLLSKKNLQRVSHQLKESCEACNTFGNLESPFILSACLISMEKSDLVCVYPESCSKEDKIAAAALTGQQSQLSSHMTQAHGVSCTHILTFPASAVIQTQSSSMGGASLKDLDPLGKSALGAMPMEDDIFGDFFNLEEDDQLLVENMNDKGLNESGAAMDAEQGNVKERCESLLNQEESAHLDQQPLAVGYYVSTAKCGPLPKWLRGELPLDYNSHTFKATLHIHNRYALENDELNMKTDNSHKLDSPITYEALRYVLERYNALSWLNIDPLMQDRKSCLPIHHSILLQMYYAFKNYI</sequence>
<protein>
    <recommendedName>
        <fullName evidence="3 9">Mediator of RNA polymerase II transcription subunit 13</fullName>
    </recommendedName>
</protein>
<dbReference type="AlphaFoldDB" id="A0A3M7RSJ1"/>
<dbReference type="Pfam" id="PF06333">
    <property type="entry name" value="Med13_C"/>
    <property type="match status" value="1"/>
</dbReference>
<evidence type="ECO:0000256" key="7">
    <source>
        <dbReference type="ARBA" id="ARBA00023163"/>
    </source>
</evidence>
<feature type="domain" description="Mediator complex subunit Med13 C-terminal" evidence="11">
    <location>
        <begin position="525"/>
        <end position="905"/>
    </location>
</feature>
<dbReference type="Proteomes" id="UP000276133">
    <property type="component" value="Unassembled WGS sequence"/>
</dbReference>
<feature type="compositionally biased region" description="Basic and acidic residues" evidence="10">
    <location>
        <begin position="234"/>
        <end position="243"/>
    </location>
</feature>
<keyword evidence="5 9" id="KW-0805">Transcription regulation</keyword>
<name>A0A3M7RSJ1_BRAPC</name>
<accession>A0A3M7RSJ1</accession>
<organism evidence="13 14">
    <name type="scientific">Brachionus plicatilis</name>
    <name type="common">Marine rotifer</name>
    <name type="synonym">Brachionus muelleri</name>
    <dbReference type="NCBI Taxonomy" id="10195"/>
    <lineage>
        <taxon>Eukaryota</taxon>
        <taxon>Metazoa</taxon>
        <taxon>Spiralia</taxon>
        <taxon>Gnathifera</taxon>
        <taxon>Rotifera</taxon>
        <taxon>Eurotatoria</taxon>
        <taxon>Monogononta</taxon>
        <taxon>Pseudotrocha</taxon>
        <taxon>Ploima</taxon>
        <taxon>Brachionidae</taxon>
        <taxon>Brachionus</taxon>
    </lineage>
</organism>
<evidence type="ECO:0000256" key="10">
    <source>
        <dbReference type="SAM" id="MobiDB-lite"/>
    </source>
</evidence>
<comment type="similarity">
    <text evidence="2 9">Belongs to the Mediator complex subunit 13 family.</text>
</comment>
<dbReference type="Pfam" id="PF18296">
    <property type="entry name" value="MID_MedPIWI"/>
    <property type="match status" value="1"/>
</dbReference>
<evidence type="ECO:0000259" key="11">
    <source>
        <dbReference type="Pfam" id="PF06333"/>
    </source>
</evidence>
<dbReference type="InterPro" id="IPR041285">
    <property type="entry name" value="MID_MedPIWI"/>
</dbReference>
<comment type="subunit">
    <text evidence="9">Component of the Mediator complex.</text>
</comment>
<keyword evidence="6 9" id="KW-0010">Activator</keyword>
<evidence type="ECO:0000313" key="13">
    <source>
        <dbReference type="EMBL" id="RNA26524.1"/>
    </source>
</evidence>
<dbReference type="EMBL" id="REGN01002723">
    <property type="protein sequence ID" value="RNA26524.1"/>
    <property type="molecule type" value="Genomic_DNA"/>
</dbReference>
<evidence type="ECO:0000256" key="6">
    <source>
        <dbReference type="ARBA" id="ARBA00023159"/>
    </source>
</evidence>
<dbReference type="PANTHER" id="PTHR48249:SF3">
    <property type="entry name" value="MEDIATOR OF RNA POLYMERASE II TRANSCRIPTION SUBUNIT 13"/>
    <property type="match status" value="1"/>
</dbReference>
<reference evidence="13 14" key="1">
    <citation type="journal article" date="2018" name="Sci. Rep.">
        <title>Genomic signatures of local adaptation to the degree of environmental predictability in rotifers.</title>
        <authorList>
            <person name="Franch-Gras L."/>
            <person name="Hahn C."/>
            <person name="Garcia-Roger E.M."/>
            <person name="Carmona M.J."/>
            <person name="Serra M."/>
            <person name="Gomez A."/>
        </authorList>
    </citation>
    <scope>NUCLEOTIDE SEQUENCE [LARGE SCALE GENOMIC DNA]</scope>
    <source>
        <strain evidence="13">HYR1</strain>
    </source>
</reference>
<evidence type="ECO:0000256" key="4">
    <source>
        <dbReference type="ARBA" id="ARBA00022491"/>
    </source>
</evidence>
<dbReference type="PANTHER" id="PTHR48249">
    <property type="entry name" value="MEDIATOR OF RNA POLYMERASE II TRANSCRIPTION SUBUNIT 13"/>
    <property type="match status" value="1"/>
</dbReference>
<keyword evidence="8 9" id="KW-0539">Nucleus</keyword>
<keyword evidence="14" id="KW-1185">Reference proteome</keyword>